<comment type="similarity">
    <text evidence="1">Belongs to the ROK (NagC/XylR) family.</text>
</comment>
<dbReference type="SUPFAM" id="SSF46785">
    <property type="entry name" value="Winged helix' DNA-binding domain"/>
    <property type="match status" value="1"/>
</dbReference>
<reference evidence="2" key="2">
    <citation type="submission" date="2021-04" db="EMBL/GenBank/DDBJ databases">
        <authorList>
            <person name="Gilroy R."/>
        </authorList>
    </citation>
    <scope>NUCLEOTIDE SEQUENCE</scope>
    <source>
        <strain evidence="2">ChiHjej13B12-24818</strain>
    </source>
</reference>
<comment type="caution">
    <text evidence="2">The sequence shown here is derived from an EMBL/GenBank/DDBJ whole genome shotgun (WGS) entry which is preliminary data.</text>
</comment>
<dbReference type="Pfam" id="PF00480">
    <property type="entry name" value="ROK"/>
    <property type="match status" value="2"/>
</dbReference>
<protein>
    <submittedName>
        <fullName evidence="2">ROK family protein</fullName>
    </submittedName>
</protein>
<dbReference type="InterPro" id="IPR036388">
    <property type="entry name" value="WH-like_DNA-bd_sf"/>
</dbReference>
<name>A0A9D2RNW0_9MICO</name>
<dbReference type="InterPro" id="IPR036390">
    <property type="entry name" value="WH_DNA-bd_sf"/>
</dbReference>
<sequence>MAGAAATPTVGLDPTDTGLGSANARAVYRDLLRFGPRSRSELTTRLGLSAPTVTRTTRDLLDAGWLHTLGPVARTKGRPQEPLDIEENHGPRFIGAKVTAEEVHAVVATVRGNVLEELTLPVEDTTPEAVVEAILEPVTALAAAHPHLVGVGVSLGGRVAARRTVLASNMLRWDQPVPLAEILEQRLDLPVAVENDLRAMLHGLHWFGLGRSYRSFALLTIGAGVGIGIVHADLVVEGRAHLAGLTEQLPVGEGADGRTLTFGQAARSDHLIERARGRGLLGPDGGIDALRTLVADGDPSARELVAEVARALARAAASAVALLDPEAVLLGGETLDLMRSVGTVLDDTLRASVAPVQRDIVVRDLPSDFDDWARGAAVIAIQQFVSPAL</sequence>
<dbReference type="InterPro" id="IPR043129">
    <property type="entry name" value="ATPase_NBD"/>
</dbReference>
<dbReference type="Gene3D" id="3.30.420.40">
    <property type="match status" value="2"/>
</dbReference>
<dbReference type="EMBL" id="DWZH01000049">
    <property type="protein sequence ID" value="HJB10208.1"/>
    <property type="molecule type" value="Genomic_DNA"/>
</dbReference>
<evidence type="ECO:0000313" key="3">
    <source>
        <dbReference type="Proteomes" id="UP000823823"/>
    </source>
</evidence>
<dbReference type="Proteomes" id="UP000823823">
    <property type="component" value="Unassembled WGS sequence"/>
</dbReference>
<dbReference type="PANTHER" id="PTHR18964">
    <property type="entry name" value="ROK (REPRESSOR, ORF, KINASE) FAMILY"/>
    <property type="match status" value="1"/>
</dbReference>
<gene>
    <name evidence="2" type="ORF">H9786_06710</name>
</gene>
<dbReference type="Gene3D" id="1.10.10.10">
    <property type="entry name" value="Winged helix-like DNA-binding domain superfamily/Winged helix DNA-binding domain"/>
    <property type="match status" value="1"/>
</dbReference>
<evidence type="ECO:0000256" key="1">
    <source>
        <dbReference type="ARBA" id="ARBA00006479"/>
    </source>
</evidence>
<dbReference type="SUPFAM" id="SSF53067">
    <property type="entry name" value="Actin-like ATPase domain"/>
    <property type="match status" value="1"/>
</dbReference>
<dbReference type="InterPro" id="IPR000600">
    <property type="entry name" value="ROK"/>
</dbReference>
<accession>A0A9D2RNW0</accession>
<proteinExistence type="inferred from homology"/>
<dbReference type="PANTHER" id="PTHR18964:SF149">
    <property type="entry name" value="BIFUNCTIONAL UDP-N-ACETYLGLUCOSAMINE 2-EPIMERASE_N-ACETYLMANNOSAMINE KINASE"/>
    <property type="match status" value="1"/>
</dbReference>
<organism evidence="2 3">
    <name type="scientific">Candidatus Brachybacterium merdavium</name>
    <dbReference type="NCBI Taxonomy" id="2838513"/>
    <lineage>
        <taxon>Bacteria</taxon>
        <taxon>Bacillati</taxon>
        <taxon>Actinomycetota</taxon>
        <taxon>Actinomycetes</taxon>
        <taxon>Micrococcales</taxon>
        <taxon>Dermabacteraceae</taxon>
        <taxon>Brachybacterium</taxon>
    </lineage>
</organism>
<evidence type="ECO:0000313" key="2">
    <source>
        <dbReference type="EMBL" id="HJB10208.1"/>
    </source>
</evidence>
<reference evidence="2" key="1">
    <citation type="journal article" date="2021" name="PeerJ">
        <title>Extensive microbial diversity within the chicken gut microbiome revealed by metagenomics and culture.</title>
        <authorList>
            <person name="Gilroy R."/>
            <person name="Ravi A."/>
            <person name="Getino M."/>
            <person name="Pursley I."/>
            <person name="Horton D.L."/>
            <person name="Alikhan N.F."/>
            <person name="Baker D."/>
            <person name="Gharbi K."/>
            <person name="Hall N."/>
            <person name="Watson M."/>
            <person name="Adriaenssens E.M."/>
            <person name="Foster-Nyarko E."/>
            <person name="Jarju S."/>
            <person name="Secka A."/>
            <person name="Antonio M."/>
            <person name="Oren A."/>
            <person name="Chaudhuri R.R."/>
            <person name="La Ragione R."/>
            <person name="Hildebrand F."/>
            <person name="Pallen M.J."/>
        </authorList>
    </citation>
    <scope>NUCLEOTIDE SEQUENCE</scope>
    <source>
        <strain evidence="2">ChiHjej13B12-24818</strain>
    </source>
</reference>
<dbReference type="AlphaFoldDB" id="A0A9D2RNW0"/>